<dbReference type="PROSITE" id="PS51473">
    <property type="entry name" value="GNK2"/>
    <property type="match status" value="1"/>
</dbReference>
<evidence type="ECO:0000259" key="4">
    <source>
        <dbReference type="PROSITE" id="PS51473"/>
    </source>
</evidence>
<dbReference type="InterPro" id="IPR002902">
    <property type="entry name" value="GNK2"/>
</dbReference>
<reference evidence="5" key="1">
    <citation type="journal article" date="2014" name="Science">
        <title>Structural and functional partitioning of bread wheat chromosome 3B.</title>
        <authorList>
            <person name="Choulet F."/>
            <person name="Alberti A."/>
            <person name="Theil S."/>
            <person name="Glover N."/>
            <person name="Barbe V."/>
            <person name="Daron J."/>
            <person name="Pingault L."/>
            <person name="Sourdille P."/>
            <person name="Couloux A."/>
            <person name="Paux E."/>
            <person name="Leroy P."/>
            <person name="Mangenot S."/>
            <person name="Guilhot N."/>
            <person name="Le Gouis J."/>
            <person name="Balfourier F."/>
            <person name="Alaux M."/>
            <person name="Jamilloux V."/>
            <person name="Poulain J."/>
            <person name="Durand C."/>
            <person name="Bellec A."/>
            <person name="Gaspin C."/>
            <person name="Safar J."/>
            <person name="Dolezel J."/>
            <person name="Rogers J."/>
            <person name="Vandepoele K."/>
            <person name="Aury J.M."/>
            <person name="Mayer K."/>
            <person name="Berges H."/>
            <person name="Quesneville H."/>
            <person name="Wincker P."/>
            <person name="Feuillet C."/>
        </authorList>
    </citation>
    <scope>NUCLEOTIDE SEQUENCE</scope>
</reference>
<dbReference type="Pfam" id="PF01657">
    <property type="entry name" value="Stress-antifung"/>
    <property type="match status" value="1"/>
</dbReference>
<evidence type="ECO:0000256" key="2">
    <source>
        <dbReference type="ARBA" id="ARBA00022737"/>
    </source>
</evidence>
<keyword evidence="3" id="KW-1133">Transmembrane helix</keyword>
<dbReference type="PANTHER" id="PTHR32099">
    <property type="entry name" value="CYSTEINE-RICH REPEAT SECRETORY PROTEIN"/>
    <property type="match status" value="1"/>
</dbReference>
<accession>A0A077S4B0</accession>
<evidence type="ECO:0000256" key="3">
    <source>
        <dbReference type="SAM" id="Phobius"/>
    </source>
</evidence>
<keyword evidence="2" id="KW-0677">Repeat</keyword>
<dbReference type="EMBL" id="HG670306">
    <property type="protein sequence ID" value="CDM84441.1"/>
    <property type="molecule type" value="Genomic_DNA"/>
</dbReference>
<keyword evidence="3" id="KW-0812">Transmembrane</keyword>
<sequence length="289" mass="30646">MATARAAHALTALTCALSSLAILAAILFTLLLLIAGPLQLRVPTSYAVVDCATPPTSSDDSAAAFRDSLLPLLAALPAAAAPTGFATLQSGAGAFARGFCLGGSAPRECLACLAAGAKNLTGCGASRRAGVWRAEGCFLSYADDNTSSAYEESFLQVVYYGEEVLPPDISFSADTSDPDCFEPRRLVALAESLARPTARARASSPTRPHSRATPLGIRTTGWWLDGEYVYVAADVVGYNCFLRIEATVPTVLRLAKYMSEQSFLFPILGSSYGRTSSERRQQNWERTPS</sequence>
<proteinExistence type="predicted"/>
<dbReference type="InterPro" id="IPR038408">
    <property type="entry name" value="GNK2_sf"/>
</dbReference>
<dbReference type="HOGENOM" id="CLU_074235_0_0_1"/>
<protein>
    <recommendedName>
        <fullName evidence="4">Gnk2-homologous domain-containing protein</fullName>
    </recommendedName>
</protein>
<name>A0A077S4B0_WHEAT</name>
<evidence type="ECO:0000313" key="5">
    <source>
        <dbReference type="EMBL" id="CDM84441.1"/>
    </source>
</evidence>
<organism evidence="5">
    <name type="scientific">Triticum aestivum</name>
    <name type="common">Wheat</name>
    <dbReference type="NCBI Taxonomy" id="4565"/>
    <lineage>
        <taxon>Eukaryota</taxon>
        <taxon>Viridiplantae</taxon>
        <taxon>Streptophyta</taxon>
        <taxon>Embryophyta</taxon>
        <taxon>Tracheophyta</taxon>
        <taxon>Spermatophyta</taxon>
        <taxon>Magnoliopsida</taxon>
        <taxon>Liliopsida</taxon>
        <taxon>Poales</taxon>
        <taxon>Poaceae</taxon>
        <taxon>BOP clade</taxon>
        <taxon>Pooideae</taxon>
        <taxon>Triticodae</taxon>
        <taxon>Triticeae</taxon>
        <taxon>Triticinae</taxon>
        <taxon>Triticum</taxon>
    </lineage>
</organism>
<dbReference type="Gene3D" id="3.30.430.20">
    <property type="entry name" value="Gnk2 domain, C-X8-C-X2-C motif"/>
    <property type="match status" value="1"/>
</dbReference>
<dbReference type="PANTHER" id="PTHR32099:SF62">
    <property type="entry name" value="GNK2-HOMOLOGOUS DOMAIN-CONTAINING PROTEIN"/>
    <property type="match status" value="1"/>
</dbReference>
<keyword evidence="3" id="KW-0472">Membrane</keyword>
<feature type="domain" description="Gnk2-homologous" evidence="4">
    <location>
        <begin position="45"/>
        <end position="146"/>
    </location>
</feature>
<evidence type="ECO:0000256" key="1">
    <source>
        <dbReference type="ARBA" id="ARBA00022729"/>
    </source>
</evidence>
<dbReference type="AlphaFoldDB" id="A0A077S4B0"/>
<keyword evidence="1" id="KW-0732">Signal</keyword>
<feature type="transmembrane region" description="Helical" evidence="3">
    <location>
        <begin position="12"/>
        <end position="35"/>
    </location>
</feature>
<gene>
    <name evidence="5" type="ORF">TRAES_3BF265800110CFD_c1</name>
</gene>
<dbReference type="ExpressionAtlas" id="A0A077S4B0">
    <property type="expression patterns" value="differential"/>
</dbReference>